<name>A0A2G1VE74_9GAMM</name>
<dbReference type="InterPro" id="IPR036280">
    <property type="entry name" value="Multihaem_cyt_sf"/>
</dbReference>
<dbReference type="OrthoDB" id="9788513at2"/>
<dbReference type="PANTHER" id="PTHR35038">
    <property type="entry name" value="DISSIMILATORY SULFITE REDUCTASE SIRA"/>
    <property type="match status" value="1"/>
</dbReference>
<evidence type="ECO:0000313" key="3">
    <source>
        <dbReference type="EMBL" id="PHQ24950.1"/>
    </source>
</evidence>
<reference evidence="3 4" key="1">
    <citation type="submission" date="2017-09" db="EMBL/GenBank/DDBJ databases">
        <title>The draft genome sequences of Marinobacter guineae M3B.</title>
        <authorList>
            <person name="Cao J."/>
        </authorList>
    </citation>
    <scope>NUCLEOTIDE SEQUENCE [LARGE SCALE GENOMIC DNA]</scope>
    <source>
        <strain evidence="3 4">M3B</strain>
    </source>
</reference>
<feature type="transmembrane region" description="Helical" evidence="2">
    <location>
        <begin position="511"/>
        <end position="533"/>
    </location>
</feature>
<gene>
    <name evidence="3" type="ORF">CLH62_11360</name>
</gene>
<dbReference type="RefSeq" id="WP_099618266.1">
    <property type="nucleotide sequence ID" value="NZ_KZ319340.1"/>
</dbReference>
<dbReference type="AlphaFoldDB" id="A0A2G1VE74"/>
<organism evidence="3 4">
    <name type="scientific">Marinobacter guineae</name>
    <dbReference type="NCBI Taxonomy" id="432303"/>
    <lineage>
        <taxon>Bacteria</taxon>
        <taxon>Pseudomonadati</taxon>
        <taxon>Pseudomonadota</taxon>
        <taxon>Gammaproteobacteria</taxon>
        <taxon>Pseudomonadales</taxon>
        <taxon>Marinobacteraceae</taxon>
        <taxon>Marinobacter</taxon>
    </lineage>
</organism>
<dbReference type="NCBIfam" id="TIGR04315">
    <property type="entry name" value="octaheme_Shew"/>
    <property type="match status" value="1"/>
</dbReference>
<dbReference type="Pfam" id="PF11783">
    <property type="entry name" value="Cytochrome_cB"/>
    <property type="match status" value="1"/>
</dbReference>
<dbReference type="InterPro" id="IPR024673">
    <property type="entry name" value="Octahem_Cyt_c"/>
</dbReference>
<evidence type="ECO:0000256" key="2">
    <source>
        <dbReference type="SAM" id="Phobius"/>
    </source>
</evidence>
<keyword evidence="4" id="KW-1185">Reference proteome</keyword>
<protein>
    <submittedName>
        <fullName evidence="3">Cytochrome C</fullName>
    </submittedName>
</protein>
<dbReference type="GO" id="GO:0016491">
    <property type="term" value="F:oxidoreductase activity"/>
    <property type="evidence" value="ECO:0007669"/>
    <property type="project" value="TreeGrafter"/>
</dbReference>
<dbReference type="Proteomes" id="UP000229044">
    <property type="component" value="Unassembled WGS sequence"/>
</dbReference>
<keyword evidence="2" id="KW-0472">Membrane</keyword>
<dbReference type="SUPFAM" id="SSF48695">
    <property type="entry name" value="Multiheme cytochromes"/>
    <property type="match status" value="1"/>
</dbReference>
<dbReference type="PIRSF" id="PIRSF039014">
    <property type="entry name" value="OTR_cyc"/>
    <property type="match status" value="1"/>
</dbReference>
<dbReference type="InterPro" id="IPR051829">
    <property type="entry name" value="Multiheme_Cytochr_ET"/>
</dbReference>
<evidence type="ECO:0000256" key="1">
    <source>
        <dbReference type="ARBA" id="ARBA00022729"/>
    </source>
</evidence>
<dbReference type="EMBL" id="NTFI01000003">
    <property type="protein sequence ID" value="PHQ24950.1"/>
    <property type="molecule type" value="Genomic_DNA"/>
</dbReference>
<keyword evidence="2" id="KW-0812">Transmembrane</keyword>
<dbReference type="Gene3D" id="1.10.1130.10">
    <property type="entry name" value="Flavocytochrome C3, Chain A"/>
    <property type="match status" value="1"/>
</dbReference>
<keyword evidence="2" id="KW-1133">Transmembrane helix</keyword>
<sequence>MERSARDRLLGRFGRRAANIALAGALICSGFAVSGAERPPATADHSKFEVLEGPFDNAQEVTEACLGCHTEAGEQIRATTHWTWTYEHPETGQTLGKSKVINSFCGMAITNEARCTSCHVGYGWEDMKQPPPTADNAVDCLVCHDTTGEYWKFPTLAGHPTYMPREWPKGSGKMVQPPDLESIAQNVGASGRANCGSCHFYGGGGDGVKHGDLDSSLVDPPRSLDVHMSPDGLNFGCADCHTSWGHQVSGSRYQVNAKDTLGIDVPGHTDFSRASCESCHGATPHQKQKLNDHVDTLACQTCHVPAFARGGVPTKIWWDWSTAGRLDENGEPITEYDDSGHPSYMSEKGDFRHGENVVPSYAWFDGTVKYTLVDEKLDVDHPPVEINRVEGGPDDPGSRIWPFKVMRGKQPYDTELETLLATHVFGADDTSLWSNFSWPKALQAGSEMSGMPFSGSYDFIETTMHWPITHMVPPAEQALGCASCHASESRLAGIAGIYMPGHNGNIWLDRIGWLLVALTLVGVVLHGVARILIKGRKRS</sequence>
<proteinExistence type="predicted"/>
<keyword evidence="1" id="KW-0732">Signal</keyword>
<accession>A0A2G1VE74</accession>
<evidence type="ECO:0000313" key="4">
    <source>
        <dbReference type="Proteomes" id="UP000229044"/>
    </source>
</evidence>
<dbReference type="PANTHER" id="PTHR35038:SF5">
    <property type="entry name" value="CYTOCHROME C-TYPE PROTEIN NRFB"/>
    <property type="match status" value="1"/>
</dbReference>
<comment type="caution">
    <text evidence="3">The sequence shown here is derived from an EMBL/GenBank/DDBJ whole genome shotgun (WGS) entry which is preliminary data.</text>
</comment>